<dbReference type="AlphaFoldDB" id="A0A0A2C9C6"/>
<reference evidence="3" key="1">
    <citation type="journal article" date="2014" name="Sci. Data">
        <title>Genomes of diverse isolates of the marine cyanobacterium Prochlorococcus.</title>
        <authorList>
            <person name="Biller S."/>
            <person name="Berube P."/>
            <person name="Thompson J."/>
            <person name="Kelly L."/>
            <person name="Roggensack S."/>
            <person name="Awad L."/>
            <person name="Roache-Johnson K."/>
            <person name="Ding H."/>
            <person name="Giovannoni S.J."/>
            <person name="Moore L.R."/>
            <person name="Chisholm S.W."/>
        </authorList>
    </citation>
    <scope>NUCLEOTIDE SEQUENCE [LARGE SCALE GENOMIC DNA]</scope>
    <source>
        <strain evidence="3">PAC1</strain>
    </source>
</reference>
<organism evidence="2 3">
    <name type="scientific">Prochlorococcus marinus str. PAC1</name>
    <dbReference type="NCBI Taxonomy" id="59924"/>
    <lineage>
        <taxon>Bacteria</taxon>
        <taxon>Bacillati</taxon>
        <taxon>Cyanobacteriota</taxon>
        <taxon>Cyanophyceae</taxon>
        <taxon>Synechococcales</taxon>
        <taxon>Prochlorococcaceae</taxon>
        <taxon>Prochlorococcus</taxon>
    </lineage>
</organism>
<sequence>MEIKDFNNHGLDSLGIHWMQYLSMILISLLIFFIGLDKAVPSFHHFVLSLLFKLQCSGFNCNGVKIN</sequence>
<keyword evidence="1" id="KW-1133">Transmembrane helix</keyword>
<keyword evidence="1" id="KW-0472">Membrane</keyword>
<evidence type="ECO:0000313" key="2">
    <source>
        <dbReference type="EMBL" id="KGG21209.1"/>
    </source>
</evidence>
<name>A0A0A2C9C6_PROMR</name>
<accession>A0A0A2C9C6</accession>
<gene>
    <name evidence="2" type="ORF">EV03_0682</name>
</gene>
<evidence type="ECO:0000256" key="1">
    <source>
        <dbReference type="SAM" id="Phobius"/>
    </source>
</evidence>
<proteinExistence type="predicted"/>
<evidence type="ECO:0000313" key="3">
    <source>
        <dbReference type="Proteomes" id="UP000030392"/>
    </source>
</evidence>
<comment type="caution">
    <text evidence="2">The sequence shown here is derived from an EMBL/GenBank/DDBJ whole genome shotgun (WGS) entry which is preliminary data.</text>
</comment>
<keyword evidence="1" id="KW-0812">Transmembrane</keyword>
<dbReference type="Proteomes" id="UP000030392">
    <property type="component" value="Unassembled WGS sequence"/>
</dbReference>
<feature type="transmembrane region" description="Helical" evidence="1">
    <location>
        <begin position="18"/>
        <end position="36"/>
    </location>
</feature>
<protein>
    <submittedName>
        <fullName evidence="2">Uncharacterized protein</fullName>
    </submittedName>
</protein>
<dbReference type="EMBL" id="JNAX01000009">
    <property type="protein sequence ID" value="KGG21209.1"/>
    <property type="molecule type" value="Genomic_DNA"/>
</dbReference>